<proteinExistence type="predicted"/>
<evidence type="ECO:0000313" key="2">
    <source>
        <dbReference type="EMBL" id="MBO3359569.1"/>
    </source>
</evidence>
<gene>
    <name evidence="2" type="ORF">JJB47_12375</name>
</gene>
<dbReference type="RefSeq" id="WP_208341028.1">
    <property type="nucleotide sequence ID" value="NZ_JAENQO010000007.1"/>
</dbReference>
<reference evidence="2" key="1">
    <citation type="submission" date="2020-12" db="EMBL/GenBank/DDBJ databases">
        <title>Comparative genomics of Clostridium perfringens reveals patterns of host-associated phylogenetic clades and virulence factors.</title>
        <authorList>
            <person name="Smith A.H."/>
            <person name="Geier R."/>
        </authorList>
    </citation>
    <scope>NUCLEOTIDE SEQUENCE</scope>
    <source>
        <strain evidence="2">CHD30677R</strain>
    </source>
</reference>
<comment type="caution">
    <text evidence="2">The sequence shown here is derived from an EMBL/GenBank/DDBJ whole genome shotgun (WGS) entry which is preliminary data.</text>
</comment>
<keyword evidence="1" id="KW-0812">Transmembrane</keyword>
<accession>A0AAW4IZP5</accession>
<feature type="transmembrane region" description="Helical" evidence="1">
    <location>
        <begin position="9"/>
        <end position="27"/>
    </location>
</feature>
<name>A0AAW4IZP5_CLOPF</name>
<protein>
    <submittedName>
        <fullName evidence="2">Uncharacterized protein</fullName>
    </submittedName>
</protein>
<sequence length="212" mass="24328">MNKLKLTRNILQGILLIVVGVIAGMLISNHMQNAKVNTKPVVAVQQEQNNNQPVRPTKVLTQSTEDVKLDKNEIYRELSDNSYSLSNDSTKEYTFTPSIMGDWDLKADSKEELDNMILTYIENTNNLNKISKKPLRITRTLTSSTDEVRLNNGDLYTEYNDGSWSIENKLNNTYEFQPVVMGDYSYTFNSEKDFEHCVQTYIDNYNDSLLST</sequence>
<dbReference type="EMBL" id="JAENQP010000007">
    <property type="protein sequence ID" value="MBO3359569.1"/>
    <property type="molecule type" value="Genomic_DNA"/>
</dbReference>
<dbReference type="AlphaFoldDB" id="A0AAW4IZP5"/>
<evidence type="ECO:0000313" key="3">
    <source>
        <dbReference type="Proteomes" id="UP000668068"/>
    </source>
</evidence>
<organism evidence="2 3">
    <name type="scientific">Clostridium perfringens</name>
    <dbReference type="NCBI Taxonomy" id="1502"/>
    <lineage>
        <taxon>Bacteria</taxon>
        <taxon>Bacillati</taxon>
        <taxon>Bacillota</taxon>
        <taxon>Clostridia</taxon>
        <taxon>Eubacteriales</taxon>
        <taxon>Clostridiaceae</taxon>
        <taxon>Clostridium</taxon>
    </lineage>
</organism>
<dbReference type="Proteomes" id="UP000668068">
    <property type="component" value="Unassembled WGS sequence"/>
</dbReference>
<evidence type="ECO:0000256" key="1">
    <source>
        <dbReference type="SAM" id="Phobius"/>
    </source>
</evidence>
<keyword evidence="1" id="KW-1133">Transmembrane helix</keyword>
<keyword evidence="1" id="KW-0472">Membrane</keyword>